<dbReference type="AlphaFoldDB" id="A0A7C9EEQ6"/>
<reference evidence="1" key="2">
    <citation type="submission" date="2020-07" db="EMBL/GenBank/DDBJ databases">
        <authorList>
            <person name="Vera ALvarez R."/>
            <person name="Arias-Moreno D.M."/>
            <person name="Jimenez-Jacinto V."/>
            <person name="Jimenez-Bremont J.F."/>
            <person name="Swaminathan K."/>
            <person name="Moose S.P."/>
            <person name="Guerrero-Gonzalez M.L."/>
            <person name="Marino-Ramirez L."/>
            <person name="Landsman D."/>
            <person name="Rodriguez-Kessler M."/>
            <person name="Delgado-Sanchez P."/>
        </authorList>
    </citation>
    <scope>NUCLEOTIDE SEQUENCE</scope>
    <source>
        <tissue evidence="1">Cladode</tissue>
    </source>
</reference>
<organism evidence="1">
    <name type="scientific">Opuntia streptacantha</name>
    <name type="common">Prickly pear cactus</name>
    <name type="synonym">Opuntia cardona</name>
    <dbReference type="NCBI Taxonomy" id="393608"/>
    <lineage>
        <taxon>Eukaryota</taxon>
        <taxon>Viridiplantae</taxon>
        <taxon>Streptophyta</taxon>
        <taxon>Embryophyta</taxon>
        <taxon>Tracheophyta</taxon>
        <taxon>Spermatophyta</taxon>
        <taxon>Magnoliopsida</taxon>
        <taxon>eudicotyledons</taxon>
        <taxon>Gunneridae</taxon>
        <taxon>Pentapetalae</taxon>
        <taxon>Caryophyllales</taxon>
        <taxon>Cactineae</taxon>
        <taxon>Cactaceae</taxon>
        <taxon>Opuntioideae</taxon>
        <taxon>Opuntia</taxon>
    </lineage>
</organism>
<protein>
    <submittedName>
        <fullName evidence="1">Uncharacterized protein</fullName>
    </submittedName>
</protein>
<accession>A0A7C9EEQ6</accession>
<proteinExistence type="predicted"/>
<dbReference type="EMBL" id="GISG01207763">
    <property type="protein sequence ID" value="MBA4660388.1"/>
    <property type="molecule type" value="Transcribed_RNA"/>
</dbReference>
<reference evidence="1" key="1">
    <citation type="journal article" date="2013" name="J. Plant Res.">
        <title>Effect of fungi and light on seed germination of three Opuntia species from semiarid lands of central Mexico.</title>
        <authorList>
            <person name="Delgado-Sanchez P."/>
            <person name="Jimenez-Bremont J.F."/>
            <person name="Guerrero-Gonzalez Mde L."/>
            <person name="Flores J."/>
        </authorList>
    </citation>
    <scope>NUCLEOTIDE SEQUENCE</scope>
    <source>
        <tissue evidence="1">Cladode</tissue>
    </source>
</reference>
<name>A0A7C9EEQ6_OPUST</name>
<sequence length="107" mass="11458">MNCVGWSFAYIPRLSFSNLRSEIVRGSLILPYSAPGILRKMQNKPIEKTKKTETAAMSSERVNGNLPSHLAFFPVGESASFASALSISTNLTSSPTTILGATIAVLP</sequence>
<evidence type="ECO:0000313" key="1">
    <source>
        <dbReference type="EMBL" id="MBA4660388.1"/>
    </source>
</evidence>